<proteinExistence type="predicted"/>
<evidence type="ECO:0000313" key="2">
    <source>
        <dbReference type="Proteomes" id="UP000324222"/>
    </source>
</evidence>
<dbReference type="AlphaFoldDB" id="A0A5B7HUC1"/>
<comment type="caution">
    <text evidence="1">The sequence shown here is derived from an EMBL/GenBank/DDBJ whole genome shotgun (WGS) entry which is preliminary data.</text>
</comment>
<dbReference type="EMBL" id="VSRR010033990">
    <property type="protein sequence ID" value="MPC72024.1"/>
    <property type="molecule type" value="Genomic_DNA"/>
</dbReference>
<organism evidence="1 2">
    <name type="scientific">Portunus trituberculatus</name>
    <name type="common">Swimming crab</name>
    <name type="synonym">Neptunus trituberculatus</name>
    <dbReference type="NCBI Taxonomy" id="210409"/>
    <lineage>
        <taxon>Eukaryota</taxon>
        <taxon>Metazoa</taxon>
        <taxon>Ecdysozoa</taxon>
        <taxon>Arthropoda</taxon>
        <taxon>Crustacea</taxon>
        <taxon>Multicrustacea</taxon>
        <taxon>Malacostraca</taxon>
        <taxon>Eumalacostraca</taxon>
        <taxon>Eucarida</taxon>
        <taxon>Decapoda</taxon>
        <taxon>Pleocyemata</taxon>
        <taxon>Brachyura</taxon>
        <taxon>Eubrachyura</taxon>
        <taxon>Portunoidea</taxon>
        <taxon>Portunidae</taxon>
        <taxon>Portuninae</taxon>
        <taxon>Portunus</taxon>
    </lineage>
</organism>
<protein>
    <submittedName>
        <fullName evidence="1">Uncharacterized protein</fullName>
    </submittedName>
</protein>
<gene>
    <name evidence="1" type="ORF">E2C01_066317</name>
</gene>
<keyword evidence="2" id="KW-1185">Reference proteome</keyword>
<reference evidence="1 2" key="1">
    <citation type="submission" date="2019-05" db="EMBL/GenBank/DDBJ databases">
        <title>Another draft genome of Portunus trituberculatus and its Hox gene families provides insights of decapod evolution.</title>
        <authorList>
            <person name="Jeong J.-H."/>
            <person name="Song I."/>
            <person name="Kim S."/>
            <person name="Choi T."/>
            <person name="Kim D."/>
            <person name="Ryu S."/>
            <person name="Kim W."/>
        </authorList>
    </citation>
    <scope>NUCLEOTIDE SEQUENCE [LARGE SCALE GENOMIC DNA]</scope>
    <source>
        <tissue evidence="1">Muscle</tissue>
    </source>
</reference>
<sequence>MTVAHPFLLTPLRLSGHTFNCPSLLR</sequence>
<name>A0A5B7HUC1_PORTR</name>
<accession>A0A5B7HUC1</accession>
<evidence type="ECO:0000313" key="1">
    <source>
        <dbReference type="EMBL" id="MPC72024.1"/>
    </source>
</evidence>
<dbReference type="Proteomes" id="UP000324222">
    <property type="component" value="Unassembled WGS sequence"/>
</dbReference>